<dbReference type="PANTHER" id="PTHR33643:SF1">
    <property type="entry name" value="UREASE ACCESSORY PROTEIN D"/>
    <property type="match status" value="1"/>
</dbReference>
<dbReference type="PANTHER" id="PTHR33643">
    <property type="entry name" value="UREASE ACCESSORY PROTEIN D"/>
    <property type="match status" value="1"/>
</dbReference>
<evidence type="ECO:0000256" key="1">
    <source>
        <dbReference type="ARBA" id="ARBA00007177"/>
    </source>
</evidence>
<comment type="subunit">
    <text evidence="3">UreD, UreF and UreG form a complex that acts as a GTP-hydrolysis-dependent molecular chaperone, activating the urease apoprotein by helping to assemble the nickel containing metallocenter of UreC. The UreE protein probably delivers the nickel.</text>
</comment>
<dbReference type="InterPro" id="IPR002669">
    <property type="entry name" value="UreD"/>
</dbReference>
<evidence type="ECO:0000256" key="2">
    <source>
        <dbReference type="ARBA" id="ARBA00023186"/>
    </source>
</evidence>
<accession>A0ABZ3IPZ6</accession>
<keyword evidence="3" id="KW-0996">Nickel insertion</keyword>
<dbReference type="Proteomes" id="UP000216752">
    <property type="component" value="Chromosome"/>
</dbReference>
<proteinExistence type="inferred from homology"/>
<sequence>MLAKLKQGIVQAEVAVINGCSVLSSLRQRMPLRVSSPLYPVSEQTVSFFIMNPAAGLLQGDQHSIYVRVKENAQAVIMGQGATKVFRSPERNFSKQFTTICVEAGARLEYMPEVIIPFAESCLLSRTNILVSSQASVLFWEINAPGRSARQELFAYSKLDQQTNIYIDRELIFSDRFVLEPSIVPTELQSWNNHLGLVHDYTHTGTFWVINPNAEQELGYVVQRNTEAEEGYLEKIANKYGVLLAGTKLTKEAYCFRALGRNADNIQEAFKELWQIFRKRLFNQTAWPWRKY</sequence>
<keyword evidence="5" id="KW-1185">Reference proteome</keyword>
<keyword evidence="2 3" id="KW-0143">Chaperone</keyword>
<evidence type="ECO:0000256" key="3">
    <source>
        <dbReference type="HAMAP-Rule" id="MF_01384"/>
    </source>
</evidence>
<name>A0ABZ3IPZ6_9FIRM</name>
<comment type="similarity">
    <text evidence="1 3">Belongs to the UreD family.</text>
</comment>
<dbReference type="RefSeq" id="WP_094607351.1">
    <property type="nucleotide sequence ID" value="NZ_CP155573.1"/>
</dbReference>
<reference evidence="4" key="1">
    <citation type="submission" date="2024-05" db="EMBL/GenBank/DDBJ databases">
        <title>Isolation and characterization of Sporomusa carbonis sp. nov., a carboxydotrophic hydrogenogen in the genus of Sporomusa isolated from a charcoal burning pile.</title>
        <authorList>
            <person name="Boeer T."/>
            <person name="Rosenbaum F."/>
            <person name="Eysell L."/>
            <person name="Mueller V."/>
            <person name="Daniel R."/>
            <person name="Poehlein A."/>
        </authorList>
    </citation>
    <scope>NUCLEOTIDE SEQUENCE [LARGE SCALE GENOMIC DNA]</scope>
    <source>
        <strain evidence="4">DSM 10669</strain>
    </source>
</reference>
<dbReference type="Pfam" id="PF01774">
    <property type="entry name" value="UreD"/>
    <property type="match status" value="1"/>
</dbReference>
<dbReference type="HAMAP" id="MF_01384">
    <property type="entry name" value="UreD"/>
    <property type="match status" value="1"/>
</dbReference>
<keyword evidence="3" id="KW-0963">Cytoplasm</keyword>
<comment type="subcellular location">
    <subcellularLocation>
        <location evidence="3">Cytoplasm</location>
    </subcellularLocation>
</comment>
<gene>
    <name evidence="3 4" type="primary">ureD</name>
    <name evidence="4" type="ORF">SPSIL_039330</name>
</gene>
<comment type="function">
    <text evidence="3">Required for maturation of urease via the functional incorporation of the urease nickel metallocenter.</text>
</comment>
<protein>
    <recommendedName>
        <fullName evidence="3">Urease accessory protein UreD</fullName>
    </recommendedName>
</protein>
<evidence type="ECO:0000313" key="4">
    <source>
        <dbReference type="EMBL" id="XFO67714.1"/>
    </source>
</evidence>
<evidence type="ECO:0000313" key="5">
    <source>
        <dbReference type="Proteomes" id="UP000216752"/>
    </source>
</evidence>
<dbReference type="EMBL" id="CP155573">
    <property type="protein sequence ID" value="XFO67714.1"/>
    <property type="molecule type" value="Genomic_DNA"/>
</dbReference>
<organism evidence="4 5">
    <name type="scientific">Sporomusa silvacetica DSM 10669</name>
    <dbReference type="NCBI Taxonomy" id="1123289"/>
    <lineage>
        <taxon>Bacteria</taxon>
        <taxon>Bacillati</taxon>
        <taxon>Bacillota</taxon>
        <taxon>Negativicutes</taxon>
        <taxon>Selenomonadales</taxon>
        <taxon>Sporomusaceae</taxon>
        <taxon>Sporomusa</taxon>
    </lineage>
</organism>